<feature type="transmembrane region" description="Helical" evidence="7">
    <location>
        <begin position="133"/>
        <end position="154"/>
    </location>
</feature>
<protein>
    <recommendedName>
        <fullName evidence="8">Rhodopsin domain-containing protein</fullName>
    </recommendedName>
</protein>
<reference evidence="9 10" key="1">
    <citation type="submission" date="2017-05" db="EMBL/GenBank/DDBJ databases">
        <title>Draft genome sequence of Elsinoe australis.</title>
        <authorList>
            <person name="Cheng Q."/>
        </authorList>
    </citation>
    <scope>NUCLEOTIDE SEQUENCE [LARGE SCALE GENOMIC DNA]</scope>
    <source>
        <strain evidence="9 10">NL1</strain>
    </source>
</reference>
<feature type="transmembrane region" description="Helical" evidence="7">
    <location>
        <begin position="246"/>
        <end position="269"/>
    </location>
</feature>
<keyword evidence="10" id="KW-1185">Reference proteome</keyword>
<evidence type="ECO:0000256" key="6">
    <source>
        <dbReference type="SAM" id="MobiDB-lite"/>
    </source>
</evidence>
<dbReference type="AlphaFoldDB" id="A0A2P8AI62"/>
<gene>
    <name evidence="9" type="ORF">B9Z65_1037</name>
</gene>
<dbReference type="Pfam" id="PF20684">
    <property type="entry name" value="Fung_rhodopsin"/>
    <property type="match status" value="1"/>
</dbReference>
<dbReference type="Proteomes" id="UP000243723">
    <property type="component" value="Unassembled WGS sequence"/>
</dbReference>
<comment type="subcellular location">
    <subcellularLocation>
        <location evidence="1">Membrane</location>
        <topology evidence="1">Multi-pass membrane protein</topology>
    </subcellularLocation>
</comment>
<dbReference type="STRING" id="40998.A0A2P8AI62"/>
<feature type="region of interest" description="Disordered" evidence="6">
    <location>
        <begin position="357"/>
        <end position="392"/>
    </location>
</feature>
<dbReference type="GO" id="GO:0016020">
    <property type="term" value="C:membrane"/>
    <property type="evidence" value="ECO:0007669"/>
    <property type="project" value="UniProtKB-SubCell"/>
</dbReference>
<feature type="transmembrane region" description="Helical" evidence="7">
    <location>
        <begin position="48"/>
        <end position="68"/>
    </location>
</feature>
<accession>A0A2P8AI62</accession>
<feature type="transmembrane region" description="Helical" evidence="7">
    <location>
        <begin position="16"/>
        <end position="32"/>
    </location>
</feature>
<keyword evidence="2 7" id="KW-0812">Transmembrane</keyword>
<evidence type="ECO:0000313" key="10">
    <source>
        <dbReference type="Proteomes" id="UP000243723"/>
    </source>
</evidence>
<dbReference type="InterPro" id="IPR049326">
    <property type="entry name" value="Rhodopsin_dom_fungi"/>
</dbReference>
<dbReference type="PANTHER" id="PTHR33048">
    <property type="entry name" value="PTH11-LIKE INTEGRAL MEMBRANE PROTEIN (AFU_ORTHOLOGUE AFUA_5G11245)"/>
    <property type="match status" value="1"/>
</dbReference>
<evidence type="ECO:0000313" key="9">
    <source>
        <dbReference type="EMBL" id="PSK60139.1"/>
    </source>
</evidence>
<sequence>MSLPANFATNFTRETWALYGVGIAILVLRLVERTRRAKGLRHLQVEDWIAFQLIGWFTLLTATLNKVINGGGSNFMTPEEEAALTPETTRERIIGSKFVLASEFGMIMTIWSCKAIMLLVYRRLTSGLKQERYILGVGIWVGLGFVATVLALFINCRPFSGYWSVPAIDSQCWSYYNFGYVEAVFNITADIAVLIVGMPLIINVQRPWQQKVPLVLIFGMGLFVIAAALTNKLYAYLPWLLSYNYAFWYMREAAVSVYVTNLPALWSIVREVFPATQTWGYGGTTGSRGPTLNSQANTRLEMKGFRRTDSLDLDLEKSPSEERINRLDRPSFGTGEDWAVHKTRQVTVEEDSASVYMEGRGRGGESAQRPASIIDELTASNRGKSQAYISSR</sequence>
<comment type="similarity">
    <text evidence="5">Belongs to the SAT4 family.</text>
</comment>
<dbReference type="InterPro" id="IPR052337">
    <property type="entry name" value="SAT4-like"/>
</dbReference>
<feature type="transmembrane region" description="Helical" evidence="7">
    <location>
        <begin position="214"/>
        <end position="234"/>
    </location>
</feature>
<evidence type="ECO:0000259" key="8">
    <source>
        <dbReference type="Pfam" id="PF20684"/>
    </source>
</evidence>
<organism evidence="9 10">
    <name type="scientific">Elsinoe australis</name>
    <dbReference type="NCBI Taxonomy" id="40998"/>
    <lineage>
        <taxon>Eukaryota</taxon>
        <taxon>Fungi</taxon>
        <taxon>Dikarya</taxon>
        <taxon>Ascomycota</taxon>
        <taxon>Pezizomycotina</taxon>
        <taxon>Dothideomycetes</taxon>
        <taxon>Dothideomycetidae</taxon>
        <taxon>Myriangiales</taxon>
        <taxon>Elsinoaceae</taxon>
        <taxon>Elsinoe</taxon>
    </lineage>
</organism>
<dbReference type="EMBL" id="NHZQ01000003">
    <property type="protein sequence ID" value="PSK60139.1"/>
    <property type="molecule type" value="Genomic_DNA"/>
</dbReference>
<evidence type="ECO:0000256" key="4">
    <source>
        <dbReference type="ARBA" id="ARBA00023136"/>
    </source>
</evidence>
<evidence type="ECO:0000256" key="7">
    <source>
        <dbReference type="SAM" id="Phobius"/>
    </source>
</evidence>
<feature type="transmembrane region" description="Helical" evidence="7">
    <location>
        <begin position="98"/>
        <end position="121"/>
    </location>
</feature>
<feature type="compositionally biased region" description="Polar residues" evidence="6">
    <location>
        <begin position="378"/>
        <end position="392"/>
    </location>
</feature>
<comment type="caution">
    <text evidence="9">The sequence shown here is derived from an EMBL/GenBank/DDBJ whole genome shotgun (WGS) entry which is preliminary data.</text>
</comment>
<keyword evidence="4 7" id="KW-0472">Membrane</keyword>
<feature type="transmembrane region" description="Helical" evidence="7">
    <location>
        <begin position="183"/>
        <end position="202"/>
    </location>
</feature>
<evidence type="ECO:0000256" key="5">
    <source>
        <dbReference type="ARBA" id="ARBA00038359"/>
    </source>
</evidence>
<evidence type="ECO:0000256" key="3">
    <source>
        <dbReference type="ARBA" id="ARBA00022989"/>
    </source>
</evidence>
<proteinExistence type="inferred from homology"/>
<keyword evidence="3 7" id="KW-1133">Transmembrane helix</keyword>
<feature type="domain" description="Rhodopsin" evidence="8">
    <location>
        <begin position="29"/>
        <end position="270"/>
    </location>
</feature>
<name>A0A2P8AI62_9PEZI</name>
<dbReference type="PANTHER" id="PTHR33048:SF149">
    <property type="entry name" value="UBID FAMILY DECARBOXYLASE"/>
    <property type="match status" value="1"/>
</dbReference>
<dbReference type="OrthoDB" id="3903189at2759"/>
<evidence type="ECO:0000256" key="1">
    <source>
        <dbReference type="ARBA" id="ARBA00004141"/>
    </source>
</evidence>
<evidence type="ECO:0000256" key="2">
    <source>
        <dbReference type="ARBA" id="ARBA00022692"/>
    </source>
</evidence>